<proteinExistence type="predicted"/>
<dbReference type="Gene3D" id="3.40.50.1820">
    <property type="entry name" value="alpha/beta hydrolase"/>
    <property type="match status" value="1"/>
</dbReference>
<dbReference type="AlphaFoldDB" id="K1RZI3"/>
<organism evidence="2">
    <name type="scientific">human gut metagenome</name>
    <dbReference type="NCBI Taxonomy" id="408170"/>
    <lineage>
        <taxon>unclassified sequences</taxon>
        <taxon>metagenomes</taxon>
        <taxon>organismal metagenomes</taxon>
    </lineage>
</organism>
<dbReference type="Pfam" id="PF00561">
    <property type="entry name" value="Abhydrolase_1"/>
    <property type="match status" value="1"/>
</dbReference>
<dbReference type="EMBL" id="AJWZ01010989">
    <property type="protein sequence ID" value="EKC46865.1"/>
    <property type="molecule type" value="Genomic_DNA"/>
</dbReference>
<gene>
    <name evidence="2" type="ORF">OBE_15997</name>
</gene>
<dbReference type="PANTHER" id="PTHR43798">
    <property type="entry name" value="MONOACYLGLYCEROL LIPASE"/>
    <property type="match status" value="1"/>
</dbReference>
<dbReference type="InterPro" id="IPR029058">
    <property type="entry name" value="AB_hydrolase_fold"/>
</dbReference>
<name>K1RZI3_9ZZZZ</name>
<dbReference type="PRINTS" id="PR00111">
    <property type="entry name" value="ABHYDROLASE"/>
</dbReference>
<dbReference type="GO" id="GO:0016020">
    <property type="term" value="C:membrane"/>
    <property type="evidence" value="ECO:0007669"/>
    <property type="project" value="TreeGrafter"/>
</dbReference>
<dbReference type="SUPFAM" id="SSF53474">
    <property type="entry name" value="alpha/beta-Hydrolases"/>
    <property type="match status" value="1"/>
</dbReference>
<protein>
    <submittedName>
        <fullName evidence="2">Alpha/beta hydrolase fold protein</fullName>
    </submittedName>
</protein>
<dbReference type="InterPro" id="IPR050266">
    <property type="entry name" value="AB_hydrolase_sf"/>
</dbReference>
<dbReference type="PANTHER" id="PTHR43798:SF33">
    <property type="entry name" value="HYDROLASE, PUTATIVE (AFU_ORTHOLOGUE AFUA_2G14860)-RELATED"/>
    <property type="match status" value="1"/>
</dbReference>
<reference evidence="2" key="1">
    <citation type="journal article" date="2013" name="Environ. Microbiol.">
        <title>Microbiota from the distal guts of lean and obese adolescents exhibit partial functional redundancy besides clear differences in community structure.</title>
        <authorList>
            <person name="Ferrer M."/>
            <person name="Ruiz A."/>
            <person name="Lanza F."/>
            <person name="Haange S.B."/>
            <person name="Oberbach A."/>
            <person name="Till H."/>
            <person name="Bargiela R."/>
            <person name="Campoy C."/>
            <person name="Segura M.T."/>
            <person name="Richter M."/>
            <person name="von Bergen M."/>
            <person name="Seifert J."/>
            <person name="Suarez A."/>
        </authorList>
    </citation>
    <scope>NUCLEOTIDE SEQUENCE</scope>
</reference>
<evidence type="ECO:0000313" key="2">
    <source>
        <dbReference type="EMBL" id="EKC46865.1"/>
    </source>
</evidence>
<keyword evidence="2" id="KW-0378">Hydrolase</keyword>
<evidence type="ECO:0000259" key="1">
    <source>
        <dbReference type="Pfam" id="PF00561"/>
    </source>
</evidence>
<comment type="caution">
    <text evidence="2">The sequence shown here is derived from an EMBL/GenBank/DDBJ whole genome shotgun (WGS) entry which is preliminary data.</text>
</comment>
<sequence>MFHLCYYNYEVKGDYMKLKANNTEVNYIQYGKGKDIILLHGWGQNIEMMRPIGDALQDKFRITILDLPGFGESKEPPFPWDIDQYSLMLEEVVEQLNIKKPIVMGHSFGGRLAIRYASENNIEKLILFGSPVRPEKSPTDIKTRILKKIKTMPGMNKIGEYMKKYIGSRDYKNASPIMRQVLVNVVNKDLFEYAKKIKAPTLLIWGDNDEEASIEDAKLLEGTMLDAGLIVLRGTHYAYLENLPQVISILNNFL</sequence>
<dbReference type="GO" id="GO:0016787">
    <property type="term" value="F:hydrolase activity"/>
    <property type="evidence" value="ECO:0007669"/>
    <property type="project" value="UniProtKB-KW"/>
</dbReference>
<feature type="domain" description="AB hydrolase-1" evidence="1">
    <location>
        <begin position="36"/>
        <end position="139"/>
    </location>
</feature>
<dbReference type="InterPro" id="IPR000073">
    <property type="entry name" value="AB_hydrolase_1"/>
</dbReference>
<accession>K1RZI3</accession>